<comment type="caution">
    <text evidence="7">The sequence shown here is derived from an EMBL/GenBank/DDBJ whole genome shotgun (WGS) entry which is preliminary data.</text>
</comment>
<keyword evidence="1" id="KW-0349">Heme</keyword>
<evidence type="ECO:0000256" key="5">
    <source>
        <dbReference type="SAM" id="MobiDB-lite"/>
    </source>
</evidence>
<evidence type="ECO:0000256" key="3">
    <source>
        <dbReference type="ARBA" id="ARBA00023004"/>
    </source>
</evidence>
<dbReference type="InterPro" id="IPR001199">
    <property type="entry name" value="Cyt_B5-like_heme/steroid-bd"/>
</dbReference>
<dbReference type="SUPFAM" id="SSF55856">
    <property type="entry name" value="Cytochrome b5-like heme/steroid binding domain"/>
    <property type="match status" value="1"/>
</dbReference>
<protein>
    <recommendedName>
        <fullName evidence="6">Cytochrome b5 heme-binding domain-containing protein</fullName>
    </recommendedName>
</protein>
<dbReference type="Gene3D" id="3.10.120.10">
    <property type="entry name" value="Cytochrome b5-like heme/steroid binding domain"/>
    <property type="match status" value="1"/>
</dbReference>
<comment type="similarity">
    <text evidence="4">Belongs to the cytochrome b5 family.</text>
</comment>
<accession>A0AAD3E3X6</accession>
<dbReference type="GO" id="GO:0016020">
    <property type="term" value="C:membrane"/>
    <property type="evidence" value="ECO:0007669"/>
    <property type="project" value="TreeGrafter"/>
</dbReference>
<gene>
    <name evidence="7" type="ORF">Agub_g14536</name>
</gene>
<dbReference type="GO" id="GO:0046872">
    <property type="term" value="F:metal ion binding"/>
    <property type="evidence" value="ECO:0007669"/>
    <property type="project" value="UniProtKB-KW"/>
</dbReference>
<evidence type="ECO:0000256" key="1">
    <source>
        <dbReference type="ARBA" id="ARBA00022617"/>
    </source>
</evidence>
<sequence length="194" mass="21112">MATCPFISPLGCDQDCSPTATSSSASEHAKHVGDQPAQIASGDLEENATTNISGLRVKSSQFSDTPSSSSSTSSAGFSHTKQTTAAAKQADNTRVRLTRRQLRQMCKRWSLAEVSEHARKDDAWVAVDGKVYDISEHLDNHPGWSATADISTALSILAHAGTDCSQEFREIHRPYPIAWRQLRTYYIGDLDPSS</sequence>
<proteinExistence type="inferred from homology"/>
<dbReference type="EMBL" id="BMAR01000058">
    <property type="protein sequence ID" value="GFR52077.1"/>
    <property type="molecule type" value="Genomic_DNA"/>
</dbReference>
<evidence type="ECO:0000256" key="2">
    <source>
        <dbReference type="ARBA" id="ARBA00022723"/>
    </source>
</evidence>
<keyword evidence="3" id="KW-0408">Iron</keyword>
<evidence type="ECO:0000256" key="4">
    <source>
        <dbReference type="ARBA" id="ARBA00038168"/>
    </source>
</evidence>
<reference evidence="7 8" key="1">
    <citation type="journal article" date="2021" name="Sci. Rep.">
        <title>Genome sequencing of the multicellular alga Astrephomene provides insights into convergent evolution of germ-soma differentiation.</title>
        <authorList>
            <person name="Yamashita S."/>
            <person name="Yamamoto K."/>
            <person name="Matsuzaki R."/>
            <person name="Suzuki S."/>
            <person name="Yamaguchi H."/>
            <person name="Hirooka S."/>
            <person name="Minakuchi Y."/>
            <person name="Miyagishima S."/>
            <person name="Kawachi M."/>
            <person name="Toyoda A."/>
            <person name="Nozaki H."/>
        </authorList>
    </citation>
    <scope>NUCLEOTIDE SEQUENCE [LARGE SCALE GENOMIC DNA]</scope>
    <source>
        <strain evidence="7 8">NIES-4017</strain>
    </source>
</reference>
<evidence type="ECO:0000313" key="8">
    <source>
        <dbReference type="Proteomes" id="UP001054857"/>
    </source>
</evidence>
<feature type="domain" description="Cytochrome b5 heme-binding" evidence="6">
    <location>
        <begin position="106"/>
        <end position="191"/>
    </location>
</feature>
<evidence type="ECO:0000313" key="7">
    <source>
        <dbReference type="EMBL" id="GFR52077.1"/>
    </source>
</evidence>
<feature type="compositionally biased region" description="Polar residues" evidence="5">
    <location>
        <begin position="16"/>
        <end position="26"/>
    </location>
</feature>
<keyword evidence="2" id="KW-0479">Metal-binding</keyword>
<dbReference type="Proteomes" id="UP001054857">
    <property type="component" value="Unassembled WGS sequence"/>
</dbReference>
<dbReference type="SMART" id="SM01117">
    <property type="entry name" value="Cyt-b5"/>
    <property type="match status" value="1"/>
</dbReference>
<keyword evidence="8" id="KW-1185">Reference proteome</keyword>
<organism evidence="7 8">
    <name type="scientific">Astrephomene gubernaculifera</name>
    <dbReference type="NCBI Taxonomy" id="47775"/>
    <lineage>
        <taxon>Eukaryota</taxon>
        <taxon>Viridiplantae</taxon>
        <taxon>Chlorophyta</taxon>
        <taxon>core chlorophytes</taxon>
        <taxon>Chlorophyceae</taxon>
        <taxon>CS clade</taxon>
        <taxon>Chlamydomonadales</taxon>
        <taxon>Astrephomenaceae</taxon>
        <taxon>Astrephomene</taxon>
    </lineage>
</organism>
<name>A0AAD3E3X6_9CHLO</name>
<dbReference type="AlphaFoldDB" id="A0AAD3E3X6"/>
<dbReference type="PROSITE" id="PS50255">
    <property type="entry name" value="CYTOCHROME_B5_2"/>
    <property type="match status" value="1"/>
</dbReference>
<dbReference type="PANTHER" id="PTHR19359">
    <property type="entry name" value="CYTOCHROME B5"/>
    <property type="match status" value="1"/>
</dbReference>
<evidence type="ECO:0000259" key="6">
    <source>
        <dbReference type="PROSITE" id="PS50255"/>
    </source>
</evidence>
<feature type="region of interest" description="Disordered" evidence="5">
    <location>
        <begin position="12"/>
        <end position="93"/>
    </location>
</feature>
<dbReference type="GO" id="GO:0020037">
    <property type="term" value="F:heme binding"/>
    <property type="evidence" value="ECO:0007669"/>
    <property type="project" value="TreeGrafter"/>
</dbReference>
<feature type="compositionally biased region" description="Low complexity" evidence="5">
    <location>
        <begin position="59"/>
        <end position="90"/>
    </location>
</feature>
<dbReference type="InterPro" id="IPR036400">
    <property type="entry name" value="Cyt_B5-like_heme/steroid_sf"/>
</dbReference>
<dbReference type="Pfam" id="PF00173">
    <property type="entry name" value="Cyt-b5"/>
    <property type="match status" value="1"/>
</dbReference>
<dbReference type="InterPro" id="IPR050668">
    <property type="entry name" value="Cytochrome_b5"/>
</dbReference>
<dbReference type="PANTHER" id="PTHR19359:SF25">
    <property type="entry name" value="CYTOCHROME B5 HEME-BINDING DOMAIN-CONTAINING PROTEIN"/>
    <property type="match status" value="1"/>
</dbReference>